<dbReference type="EMBL" id="BMAU01021194">
    <property type="protein sequence ID" value="GFX96771.1"/>
    <property type="molecule type" value="Genomic_DNA"/>
</dbReference>
<sequence length="187" mass="21708">MPPKRSVIGRSTNQAKRRREERASETKTSEQRQARDRVHTALARSLETNEQRQARQQRNRIRRTQTRRTIHTDLYLYGFNFNYSLHPSVVIGKMDKKLQVGTTSGQEDEQKWGESLPTNEIRTQQEGPVQARKSREHHYSPYIEQQARPSSKNTRSSQQQNCQEKEGANSNRSISLEVLVGGINYKS</sequence>
<feature type="region of interest" description="Disordered" evidence="1">
    <location>
        <begin position="99"/>
        <end position="174"/>
    </location>
</feature>
<protein>
    <submittedName>
        <fullName evidence="2">Uncharacterized protein</fullName>
    </submittedName>
</protein>
<keyword evidence="3" id="KW-1185">Reference proteome</keyword>
<feature type="compositionally biased region" description="Basic residues" evidence="1">
    <location>
        <begin position="55"/>
        <end position="65"/>
    </location>
</feature>
<feature type="compositionally biased region" description="Polar residues" evidence="1">
    <location>
        <begin position="116"/>
        <end position="127"/>
    </location>
</feature>
<feature type="region of interest" description="Disordered" evidence="1">
    <location>
        <begin position="1"/>
        <end position="65"/>
    </location>
</feature>
<dbReference type="Proteomes" id="UP000887159">
    <property type="component" value="Unassembled WGS sequence"/>
</dbReference>
<accession>A0A8X6RSL3</accession>
<name>A0A8X6RSL3_TRICX</name>
<comment type="caution">
    <text evidence="2">The sequence shown here is derived from an EMBL/GenBank/DDBJ whole genome shotgun (WGS) entry which is preliminary data.</text>
</comment>
<evidence type="ECO:0000256" key="1">
    <source>
        <dbReference type="SAM" id="MobiDB-lite"/>
    </source>
</evidence>
<reference evidence="2" key="1">
    <citation type="submission" date="2020-08" db="EMBL/GenBank/DDBJ databases">
        <title>Multicomponent nature underlies the extraordinary mechanical properties of spider dragline silk.</title>
        <authorList>
            <person name="Kono N."/>
            <person name="Nakamura H."/>
            <person name="Mori M."/>
            <person name="Yoshida Y."/>
            <person name="Ohtoshi R."/>
            <person name="Malay A.D."/>
            <person name="Moran D.A.P."/>
            <person name="Tomita M."/>
            <person name="Numata K."/>
            <person name="Arakawa K."/>
        </authorList>
    </citation>
    <scope>NUCLEOTIDE SEQUENCE</scope>
</reference>
<evidence type="ECO:0000313" key="3">
    <source>
        <dbReference type="Proteomes" id="UP000887159"/>
    </source>
</evidence>
<organism evidence="2 3">
    <name type="scientific">Trichonephila clavipes</name>
    <name type="common">Golden silk orbweaver</name>
    <name type="synonym">Nephila clavipes</name>
    <dbReference type="NCBI Taxonomy" id="2585209"/>
    <lineage>
        <taxon>Eukaryota</taxon>
        <taxon>Metazoa</taxon>
        <taxon>Ecdysozoa</taxon>
        <taxon>Arthropoda</taxon>
        <taxon>Chelicerata</taxon>
        <taxon>Arachnida</taxon>
        <taxon>Araneae</taxon>
        <taxon>Araneomorphae</taxon>
        <taxon>Entelegynae</taxon>
        <taxon>Araneoidea</taxon>
        <taxon>Nephilidae</taxon>
        <taxon>Trichonephila</taxon>
    </lineage>
</organism>
<dbReference type="AlphaFoldDB" id="A0A8X6RSL3"/>
<evidence type="ECO:0000313" key="2">
    <source>
        <dbReference type="EMBL" id="GFX96771.1"/>
    </source>
</evidence>
<feature type="compositionally biased region" description="Basic and acidic residues" evidence="1">
    <location>
        <begin position="18"/>
        <end position="39"/>
    </location>
</feature>
<gene>
    <name evidence="2" type="ORF">TNCV_1648061</name>
</gene>
<feature type="compositionally biased region" description="Polar residues" evidence="1">
    <location>
        <begin position="147"/>
        <end position="174"/>
    </location>
</feature>
<proteinExistence type="predicted"/>